<dbReference type="Proteomes" id="UP000190675">
    <property type="component" value="Chromosome I"/>
</dbReference>
<organism evidence="1 2">
    <name type="scientific">Bradyrhizobium erythrophlei</name>
    <dbReference type="NCBI Taxonomy" id="1437360"/>
    <lineage>
        <taxon>Bacteria</taxon>
        <taxon>Pseudomonadati</taxon>
        <taxon>Pseudomonadota</taxon>
        <taxon>Alphaproteobacteria</taxon>
        <taxon>Hyphomicrobiales</taxon>
        <taxon>Nitrobacteraceae</taxon>
        <taxon>Bradyrhizobium</taxon>
    </lineage>
</organism>
<proteinExistence type="predicted"/>
<gene>
    <name evidence="1" type="ORF">SAMN05444169_5577</name>
</gene>
<dbReference type="EMBL" id="LT670818">
    <property type="protein sequence ID" value="SHH07021.1"/>
    <property type="molecule type" value="Genomic_DNA"/>
</dbReference>
<evidence type="ECO:0000313" key="1">
    <source>
        <dbReference type="EMBL" id="SHH07021.1"/>
    </source>
</evidence>
<dbReference type="AlphaFoldDB" id="A0A1M5PZQ0"/>
<protein>
    <recommendedName>
        <fullName evidence="3">Methyltransferase</fullName>
    </recommendedName>
</protein>
<dbReference type="SUPFAM" id="SSF53335">
    <property type="entry name" value="S-adenosyl-L-methionine-dependent methyltransferases"/>
    <property type="match status" value="1"/>
</dbReference>
<dbReference type="InterPro" id="IPR029063">
    <property type="entry name" value="SAM-dependent_MTases_sf"/>
</dbReference>
<accession>A0A1M5PZQ0</accession>
<reference evidence="1 2" key="1">
    <citation type="submission" date="2016-11" db="EMBL/GenBank/DDBJ databases">
        <authorList>
            <person name="Jaros S."/>
            <person name="Januszkiewicz K."/>
            <person name="Wedrychowicz H."/>
        </authorList>
    </citation>
    <scope>NUCLEOTIDE SEQUENCE [LARGE SCALE GENOMIC DNA]</scope>
    <source>
        <strain evidence="1 2">GAS242</strain>
    </source>
</reference>
<name>A0A1M5PZQ0_9BRAD</name>
<sequence length="133" mass="14219">MAEHQIRFDDGVAYERMMGAWSRLAGGTFLDWIAPRPGLQWVDVGCGNGAFTEPVFSGSPLLADDSSAIGIVCISAGNDGSDHPHTEGGPNPRLIGNLPGLVNKSLSNPNNLDCVWSTRRACARRAFFGYAIL</sequence>
<evidence type="ECO:0000313" key="2">
    <source>
        <dbReference type="Proteomes" id="UP000190675"/>
    </source>
</evidence>
<evidence type="ECO:0008006" key="3">
    <source>
        <dbReference type="Google" id="ProtNLM"/>
    </source>
</evidence>